<dbReference type="InterPro" id="IPR010998">
    <property type="entry name" value="Integrase_recombinase_N"/>
</dbReference>
<dbReference type="KEGG" id="trs:Terro_3204"/>
<dbReference type="CDD" id="cd00796">
    <property type="entry name" value="INT_Rci_Hp1_C"/>
    <property type="match status" value="1"/>
</dbReference>
<sequence length="346" mass="39550">MALYKQNGSDFWWYDFTVDGKRYRGSTKEARKTTALTIEAELRLRAREKGPNFIPQRRAITLRELAPRFLGWKGDAQLEPKTQIYYEYGWKLLAATPLASMQLAHITADAVDATVFRKAARDQHGEGQLVSPKYANQAICTLKRMLSKAREWHLLSEVPVIKPRKAYGRTGLFTAEDETKLLEHASQPLRDILMIAMDTGMRPSEIFRMRWEDVHWEALEIFIPKSKTDAGRRRVPMSKRMQAVLLGRWTGDRCGWCFPTRSAEGHIKSVKTAFNRARKKAGLDPRLVLYSARHTFGTYSLAATKNLPAVMQTMGHANVRSTLPYQHHGFESIRAVIESRNLKATS</sequence>
<comment type="similarity">
    <text evidence="1">Belongs to the 'phage' integrase family.</text>
</comment>
<dbReference type="PROSITE" id="PS51898">
    <property type="entry name" value="TYR_RECOMBINASE"/>
    <property type="match status" value="1"/>
</dbReference>
<keyword evidence="6" id="KW-1185">Reference proteome</keyword>
<dbReference type="SUPFAM" id="SSF56349">
    <property type="entry name" value="DNA breaking-rejoining enzymes"/>
    <property type="match status" value="1"/>
</dbReference>
<reference evidence="5 6" key="1">
    <citation type="submission" date="2012-06" db="EMBL/GenBank/DDBJ databases">
        <title>Complete genome of Terriglobus roseus DSM 18391.</title>
        <authorList>
            <consortium name="US DOE Joint Genome Institute (JGI-PGF)"/>
            <person name="Lucas S."/>
            <person name="Copeland A."/>
            <person name="Lapidus A."/>
            <person name="Glavina del Rio T."/>
            <person name="Dalin E."/>
            <person name="Tice H."/>
            <person name="Bruce D."/>
            <person name="Goodwin L."/>
            <person name="Pitluck S."/>
            <person name="Peters L."/>
            <person name="Mikhailova N."/>
            <person name="Munk A.C.C."/>
            <person name="Kyrpides N."/>
            <person name="Mavromatis K."/>
            <person name="Ivanova N."/>
            <person name="Brettin T."/>
            <person name="Detter J.C."/>
            <person name="Han C."/>
            <person name="Larimer F."/>
            <person name="Land M."/>
            <person name="Hauser L."/>
            <person name="Markowitz V."/>
            <person name="Cheng J.-F."/>
            <person name="Hugenholtz P."/>
            <person name="Woyke T."/>
            <person name="Wu D."/>
            <person name="Brambilla E."/>
            <person name="Klenk H.-P."/>
            <person name="Eisen J.A."/>
        </authorList>
    </citation>
    <scope>NUCLEOTIDE SEQUENCE [LARGE SCALE GENOMIC DNA]</scope>
    <source>
        <strain evidence="6">DSM 18391 / NRRL B-41598 / KBS 63</strain>
    </source>
</reference>
<dbReference type="PANTHER" id="PTHR30349">
    <property type="entry name" value="PHAGE INTEGRASE-RELATED"/>
    <property type="match status" value="1"/>
</dbReference>
<dbReference type="InterPro" id="IPR002104">
    <property type="entry name" value="Integrase_catalytic"/>
</dbReference>
<evidence type="ECO:0000256" key="1">
    <source>
        <dbReference type="ARBA" id="ARBA00008857"/>
    </source>
</evidence>
<dbReference type="AlphaFoldDB" id="I3ZJK6"/>
<keyword evidence="3" id="KW-0233">DNA recombination</keyword>
<accession>I3ZJK6</accession>
<evidence type="ECO:0000313" key="6">
    <source>
        <dbReference type="Proteomes" id="UP000006056"/>
    </source>
</evidence>
<dbReference type="eggNOG" id="COG0582">
    <property type="taxonomic scope" value="Bacteria"/>
</dbReference>
<dbReference type="EMBL" id="CP003379">
    <property type="protein sequence ID" value="AFL89424.1"/>
    <property type="molecule type" value="Genomic_DNA"/>
</dbReference>
<dbReference type="Gene3D" id="1.10.150.130">
    <property type="match status" value="1"/>
</dbReference>
<organism evidence="5 6">
    <name type="scientific">Terriglobus roseus (strain DSM 18391 / NRRL B-41598 / KBS 63)</name>
    <dbReference type="NCBI Taxonomy" id="926566"/>
    <lineage>
        <taxon>Bacteria</taxon>
        <taxon>Pseudomonadati</taxon>
        <taxon>Acidobacteriota</taxon>
        <taxon>Terriglobia</taxon>
        <taxon>Terriglobales</taxon>
        <taxon>Acidobacteriaceae</taxon>
        <taxon>Terriglobus</taxon>
    </lineage>
</organism>
<dbReference type="Proteomes" id="UP000006056">
    <property type="component" value="Chromosome"/>
</dbReference>
<evidence type="ECO:0000256" key="2">
    <source>
        <dbReference type="ARBA" id="ARBA00023125"/>
    </source>
</evidence>
<keyword evidence="2" id="KW-0238">DNA-binding</keyword>
<dbReference type="InterPro" id="IPR011010">
    <property type="entry name" value="DNA_brk_join_enz"/>
</dbReference>
<evidence type="ECO:0000259" key="4">
    <source>
        <dbReference type="PROSITE" id="PS51898"/>
    </source>
</evidence>
<dbReference type="PANTHER" id="PTHR30349:SF64">
    <property type="entry name" value="PROPHAGE INTEGRASE INTD-RELATED"/>
    <property type="match status" value="1"/>
</dbReference>
<gene>
    <name evidence="5" type="ordered locus">Terro_3204</name>
</gene>
<dbReference type="GO" id="GO:0015074">
    <property type="term" value="P:DNA integration"/>
    <property type="evidence" value="ECO:0007669"/>
    <property type="project" value="InterPro"/>
</dbReference>
<dbReference type="GO" id="GO:0006310">
    <property type="term" value="P:DNA recombination"/>
    <property type="evidence" value="ECO:0007669"/>
    <property type="project" value="UniProtKB-KW"/>
</dbReference>
<dbReference type="Gene3D" id="1.10.443.10">
    <property type="entry name" value="Intergrase catalytic core"/>
    <property type="match status" value="1"/>
</dbReference>
<dbReference type="OrthoDB" id="115734at2"/>
<proteinExistence type="inferred from homology"/>
<name>I3ZJK6_TERRK</name>
<dbReference type="InterPro" id="IPR050090">
    <property type="entry name" value="Tyrosine_recombinase_XerCD"/>
</dbReference>
<dbReference type="InterPro" id="IPR013762">
    <property type="entry name" value="Integrase-like_cat_sf"/>
</dbReference>
<protein>
    <submittedName>
        <fullName evidence="5">Site-specific recombinase XerD</fullName>
    </submittedName>
</protein>
<evidence type="ECO:0000256" key="3">
    <source>
        <dbReference type="ARBA" id="ARBA00023172"/>
    </source>
</evidence>
<dbReference type="HOGENOM" id="CLU_027562_17_7_0"/>
<dbReference type="GO" id="GO:0003677">
    <property type="term" value="F:DNA binding"/>
    <property type="evidence" value="ECO:0007669"/>
    <property type="project" value="UniProtKB-KW"/>
</dbReference>
<dbReference type="RefSeq" id="WP_014786685.1">
    <property type="nucleotide sequence ID" value="NC_018014.1"/>
</dbReference>
<dbReference type="STRING" id="926566.Terro_3204"/>
<dbReference type="Pfam" id="PF00589">
    <property type="entry name" value="Phage_integrase"/>
    <property type="match status" value="1"/>
</dbReference>
<feature type="domain" description="Tyr recombinase" evidence="4">
    <location>
        <begin position="168"/>
        <end position="338"/>
    </location>
</feature>
<evidence type="ECO:0000313" key="5">
    <source>
        <dbReference type="EMBL" id="AFL89424.1"/>
    </source>
</evidence>